<dbReference type="PANTHER" id="PTHR34296">
    <property type="entry name" value="TRANSCRIPTIONAL ACTIVATOR PROTEIN MED"/>
    <property type="match status" value="1"/>
</dbReference>
<dbReference type="InterPro" id="IPR050957">
    <property type="entry name" value="BMP_lipoprotein"/>
</dbReference>
<dbReference type="Gene3D" id="3.40.50.2300">
    <property type="match status" value="2"/>
</dbReference>
<comment type="similarity">
    <text evidence="2">Belongs to the BMP lipoprotein family.</text>
</comment>
<dbReference type="OrthoDB" id="5298108at2"/>
<dbReference type="InterPro" id="IPR028082">
    <property type="entry name" value="Peripla_BP_I"/>
</dbReference>
<evidence type="ECO:0000256" key="6">
    <source>
        <dbReference type="ARBA" id="ARBA00023288"/>
    </source>
</evidence>
<dbReference type="STRING" id="1915309.AXG55_00190"/>
<evidence type="ECO:0000256" key="3">
    <source>
        <dbReference type="ARBA" id="ARBA00022475"/>
    </source>
</evidence>
<reference evidence="9 10" key="1">
    <citation type="submission" date="2016-10" db="EMBL/GenBank/DDBJ databases">
        <title>Silvanigrella aquatica sp. nov., isolated from a freshwater lake located in the Black Forest, Germany, description of Silvanigrellaceae fam. nov., Silvanigrellales ord. nov., reclassification of the order Bdellovibrionales in the class Oligoflexia, reclassification of the families Bacteriovoracaceae and Halobacteriovoraceae in the new order Bacteriovoracales ord. nov., and reclassification of the family Pseudobacteriovoracaceae in the order Oligoflexiales.</title>
        <authorList>
            <person name="Hahn M.W."/>
            <person name="Schmidt J."/>
            <person name="Koll U."/>
            <person name="Rohde M."/>
            <person name="Verbag S."/>
            <person name="Pitt A."/>
            <person name="Nakai R."/>
            <person name="Naganuma T."/>
            <person name="Lang E."/>
        </authorList>
    </citation>
    <scope>NUCLEOTIDE SEQUENCE [LARGE SCALE GENOMIC DNA]</scope>
    <source>
        <strain evidence="9 10">MWH-Nonnen-W8red</strain>
    </source>
</reference>
<keyword evidence="4 7" id="KW-0732">Signal</keyword>
<evidence type="ECO:0000256" key="1">
    <source>
        <dbReference type="ARBA" id="ARBA00004193"/>
    </source>
</evidence>
<evidence type="ECO:0000256" key="5">
    <source>
        <dbReference type="ARBA" id="ARBA00023136"/>
    </source>
</evidence>
<name>A0A1L4CWW6_9BACT</name>
<keyword evidence="10" id="KW-1185">Reference proteome</keyword>
<evidence type="ECO:0000313" key="9">
    <source>
        <dbReference type="EMBL" id="APJ02439.1"/>
    </source>
</evidence>
<evidence type="ECO:0000256" key="7">
    <source>
        <dbReference type="SAM" id="SignalP"/>
    </source>
</evidence>
<dbReference type="Pfam" id="PF02608">
    <property type="entry name" value="Bmp"/>
    <property type="match status" value="1"/>
</dbReference>
<keyword evidence="3" id="KW-1003">Cell membrane</keyword>
<dbReference type="Proteomes" id="UP000184731">
    <property type="component" value="Chromosome"/>
</dbReference>
<dbReference type="AlphaFoldDB" id="A0A1L4CWW6"/>
<keyword evidence="6" id="KW-0449">Lipoprotein</keyword>
<protein>
    <recommendedName>
        <fullName evidence="8">ABC transporter substrate-binding protein PnrA-like domain-containing protein</fullName>
    </recommendedName>
</protein>
<comment type="subcellular location">
    <subcellularLocation>
        <location evidence="1">Cell membrane</location>
        <topology evidence="1">Lipid-anchor</topology>
    </subcellularLocation>
</comment>
<evidence type="ECO:0000259" key="8">
    <source>
        <dbReference type="Pfam" id="PF02608"/>
    </source>
</evidence>
<dbReference type="KEGG" id="saqi:AXG55_00190"/>
<feature type="domain" description="ABC transporter substrate-binding protein PnrA-like" evidence="8">
    <location>
        <begin position="40"/>
        <end position="344"/>
    </location>
</feature>
<dbReference type="SUPFAM" id="SSF53822">
    <property type="entry name" value="Periplasmic binding protein-like I"/>
    <property type="match status" value="1"/>
</dbReference>
<organism evidence="9 10">
    <name type="scientific">Silvanigrella aquatica</name>
    <dbReference type="NCBI Taxonomy" id="1915309"/>
    <lineage>
        <taxon>Bacteria</taxon>
        <taxon>Pseudomonadati</taxon>
        <taxon>Bdellovibrionota</taxon>
        <taxon>Oligoflexia</taxon>
        <taxon>Silvanigrellales</taxon>
        <taxon>Silvanigrellaceae</taxon>
        <taxon>Silvanigrella</taxon>
    </lineage>
</organism>
<dbReference type="GO" id="GO:0005886">
    <property type="term" value="C:plasma membrane"/>
    <property type="evidence" value="ECO:0007669"/>
    <property type="project" value="UniProtKB-SubCell"/>
</dbReference>
<evidence type="ECO:0000256" key="4">
    <source>
        <dbReference type="ARBA" id="ARBA00022729"/>
    </source>
</evidence>
<evidence type="ECO:0000313" key="10">
    <source>
        <dbReference type="Proteomes" id="UP000184731"/>
    </source>
</evidence>
<proteinExistence type="inferred from homology"/>
<accession>A0A1L4CWW6</accession>
<evidence type="ECO:0000256" key="2">
    <source>
        <dbReference type="ARBA" id="ARBA00008610"/>
    </source>
</evidence>
<dbReference type="CDD" id="cd06354">
    <property type="entry name" value="PBP1_PrnA-like"/>
    <property type="match status" value="1"/>
</dbReference>
<feature type="signal peptide" evidence="7">
    <location>
        <begin position="1"/>
        <end position="29"/>
    </location>
</feature>
<keyword evidence="5" id="KW-0472">Membrane</keyword>
<dbReference type="PANTHER" id="PTHR34296:SF2">
    <property type="entry name" value="ABC TRANSPORTER GUANOSINE-BINDING PROTEIN NUPN"/>
    <property type="match status" value="1"/>
</dbReference>
<feature type="chain" id="PRO_5012701801" description="ABC transporter substrate-binding protein PnrA-like domain-containing protein" evidence="7">
    <location>
        <begin position="30"/>
        <end position="352"/>
    </location>
</feature>
<dbReference type="InterPro" id="IPR003760">
    <property type="entry name" value="PnrA-like"/>
</dbReference>
<gene>
    <name evidence="9" type="ORF">AXG55_00190</name>
</gene>
<dbReference type="RefSeq" id="WP_148696139.1">
    <property type="nucleotide sequence ID" value="NZ_CP017834.1"/>
</dbReference>
<dbReference type="EMBL" id="CP017834">
    <property type="protein sequence ID" value="APJ02439.1"/>
    <property type="molecule type" value="Genomic_DNA"/>
</dbReference>
<sequence length="352" mass="39162">MKFLNVLNKKFFVASSFFLAIPFSLTSFAASNKKPKICLVLDKGGKDDKSFNQSAFEGFTKAINNKKLNISPDSKYVTVREDTQSQQFIRSFSSGDCALVIAVGFNNADTVGKLAKNFPKQKYVLVDSLINEPNVRSISFQEHEGSFIVGYIAAMKTKTKQVSFIGGMEIPLIKRFAMGFEAGVKKYNSEIKITETYVGVTSSAWNNPSKAKEIALSKYNQGNDVIFVAAGGSSQGVFDAVAEVNKNKKSSTKFIIGVDSNQNHIAPGLVLTSMEKKVDDKVYKSIEDFVENKFTTGVIKYGFADSGIDWSHDKHNEKLYTDKELKEIERIKNEIIENKIKVPDYYTVGKKN</sequence>